<comment type="subcellular location">
    <subcellularLocation>
        <location evidence="2">Cytoplasm</location>
    </subcellularLocation>
</comment>
<dbReference type="GO" id="GO:0005829">
    <property type="term" value="C:cytosol"/>
    <property type="evidence" value="ECO:0007669"/>
    <property type="project" value="TreeGrafter"/>
</dbReference>
<dbReference type="PANTHER" id="PTHR33515:SF1">
    <property type="entry name" value="RIBOSOME-BINDING FACTOR A, CHLOROPLASTIC-RELATED"/>
    <property type="match status" value="1"/>
</dbReference>
<proteinExistence type="inferred from homology"/>
<reference evidence="3 4" key="1">
    <citation type="submission" date="2019-09" db="EMBL/GenBank/DDBJ databases">
        <title>H2 Metabolism Revealed by Metagenomic Analysis in Subglacial Sediment of East Antarctica.</title>
        <authorList>
            <person name="Yang Z."/>
            <person name="Zhang Y."/>
            <person name="Lv Y."/>
            <person name="Yan W."/>
            <person name="Xiao X."/>
            <person name="Sun B."/>
            <person name="Ma H."/>
        </authorList>
    </citation>
    <scope>NUCLEOTIDE SEQUENCE [LARGE SCALE GENOMIC DNA]</scope>
    <source>
        <strain evidence="3">Bin2_2</strain>
    </source>
</reference>
<organism evidence="3 4">
    <name type="scientific">Sulfuriferula multivorans</name>
    <dbReference type="NCBI Taxonomy" id="1559896"/>
    <lineage>
        <taxon>Bacteria</taxon>
        <taxon>Pseudomonadati</taxon>
        <taxon>Pseudomonadota</taxon>
        <taxon>Betaproteobacteria</taxon>
        <taxon>Nitrosomonadales</taxon>
        <taxon>Sulfuricellaceae</taxon>
        <taxon>Sulfuriferula</taxon>
    </lineage>
</organism>
<comment type="similarity">
    <text evidence="2">Belongs to the RbfA family.</text>
</comment>
<dbReference type="InterPro" id="IPR020053">
    <property type="entry name" value="Ribosome-bd_factorA_CS"/>
</dbReference>
<dbReference type="SUPFAM" id="SSF89919">
    <property type="entry name" value="Ribosome-binding factor A, RbfA"/>
    <property type="match status" value="1"/>
</dbReference>
<gene>
    <name evidence="2 3" type="primary">rbfA</name>
    <name evidence="3" type="ORF">GZ085_03085</name>
</gene>
<evidence type="ECO:0000256" key="2">
    <source>
        <dbReference type="HAMAP-Rule" id="MF_00003"/>
    </source>
</evidence>
<protein>
    <recommendedName>
        <fullName evidence="2">Ribosome-binding factor A</fullName>
    </recommendedName>
</protein>
<dbReference type="AlphaFoldDB" id="A0A7C9K971"/>
<keyword evidence="2" id="KW-0963">Cytoplasm</keyword>
<dbReference type="HAMAP" id="MF_00003">
    <property type="entry name" value="RbfA"/>
    <property type="match status" value="1"/>
</dbReference>
<dbReference type="InterPro" id="IPR023799">
    <property type="entry name" value="RbfA_dom_sf"/>
</dbReference>
<sequence length="124" mass="14194">MPKDFPRARRVADQIQRELPELIRQEVKDPRVGMLTITEVEVNRDMEFAKVFVTTLGGQAEHEACLEGLKRASGFLRTQLSHRMQLRVVPKLSFVYDHSVERGIQLSQLIDSAIAEDAKHPKDE</sequence>
<dbReference type="GO" id="GO:0043024">
    <property type="term" value="F:ribosomal small subunit binding"/>
    <property type="evidence" value="ECO:0007669"/>
    <property type="project" value="TreeGrafter"/>
</dbReference>
<dbReference type="GO" id="GO:0030490">
    <property type="term" value="P:maturation of SSU-rRNA"/>
    <property type="evidence" value="ECO:0007669"/>
    <property type="project" value="UniProtKB-UniRule"/>
</dbReference>
<comment type="caution">
    <text evidence="3">The sequence shown here is derived from an EMBL/GenBank/DDBJ whole genome shotgun (WGS) entry which is preliminary data.</text>
</comment>
<accession>A0A7C9K971</accession>
<dbReference type="EMBL" id="JAAFGW010000027">
    <property type="protein sequence ID" value="NDP47374.1"/>
    <property type="molecule type" value="Genomic_DNA"/>
</dbReference>
<keyword evidence="1 2" id="KW-0690">Ribosome biogenesis</keyword>
<dbReference type="InterPro" id="IPR000238">
    <property type="entry name" value="RbfA"/>
</dbReference>
<comment type="subunit">
    <text evidence="2">Monomer. Binds 30S ribosomal subunits, but not 50S ribosomal subunits or 70S ribosomes.</text>
</comment>
<dbReference type="PROSITE" id="PS01319">
    <property type="entry name" value="RBFA"/>
    <property type="match status" value="1"/>
</dbReference>
<name>A0A7C9K971_9PROT</name>
<comment type="function">
    <text evidence="2">One of several proteins that assist in the late maturation steps of the functional core of the 30S ribosomal subunit. Associates with free 30S ribosomal subunits (but not with 30S subunits that are part of 70S ribosomes or polysomes). Required for efficient processing of 16S rRNA. May interact with the 5'-terminal helix region of 16S rRNA.</text>
</comment>
<evidence type="ECO:0000313" key="4">
    <source>
        <dbReference type="Proteomes" id="UP000483432"/>
    </source>
</evidence>
<evidence type="ECO:0000256" key="1">
    <source>
        <dbReference type="ARBA" id="ARBA00022517"/>
    </source>
</evidence>
<dbReference type="NCBIfam" id="TIGR00082">
    <property type="entry name" value="rbfA"/>
    <property type="match status" value="1"/>
</dbReference>
<dbReference type="InterPro" id="IPR015946">
    <property type="entry name" value="KH_dom-like_a/b"/>
</dbReference>
<dbReference type="Proteomes" id="UP000483432">
    <property type="component" value="Unassembled WGS sequence"/>
</dbReference>
<dbReference type="Gene3D" id="3.30.300.20">
    <property type="match status" value="1"/>
</dbReference>
<dbReference type="PANTHER" id="PTHR33515">
    <property type="entry name" value="RIBOSOME-BINDING FACTOR A, CHLOROPLASTIC-RELATED"/>
    <property type="match status" value="1"/>
</dbReference>
<evidence type="ECO:0000313" key="3">
    <source>
        <dbReference type="EMBL" id="NDP47374.1"/>
    </source>
</evidence>
<dbReference type="Pfam" id="PF02033">
    <property type="entry name" value="RBFA"/>
    <property type="match status" value="1"/>
</dbReference>